<proteinExistence type="predicted"/>
<gene>
    <name evidence="1" type="ORF">VNO80_00178</name>
</gene>
<accession>A0AAN9RR48</accession>
<dbReference type="AlphaFoldDB" id="A0AAN9RR48"/>
<name>A0AAN9RR48_PHACN</name>
<keyword evidence="2" id="KW-1185">Reference proteome</keyword>
<evidence type="ECO:0000313" key="2">
    <source>
        <dbReference type="Proteomes" id="UP001374584"/>
    </source>
</evidence>
<evidence type="ECO:0000313" key="1">
    <source>
        <dbReference type="EMBL" id="KAK7381632.1"/>
    </source>
</evidence>
<dbReference type="Proteomes" id="UP001374584">
    <property type="component" value="Unassembled WGS sequence"/>
</dbReference>
<comment type="caution">
    <text evidence="1">The sequence shown here is derived from an EMBL/GenBank/DDBJ whole genome shotgun (WGS) entry which is preliminary data.</text>
</comment>
<dbReference type="EMBL" id="JAYMYR010000001">
    <property type="protein sequence ID" value="KAK7381632.1"/>
    <property type="molecule type" value="Genomic_DNA"/>
</dbReference>
<organism evidence="1 2">
    <name type="scientific">Phaseolus coccineus</name>
    <name type="common">Scarlet runner bean</name>
    <name type="synonym">Phaseolus multiflorus</name>
    <dbReference type="NCBI Taxonomy" id="3886"/>
    <lineage>
        <taxon>Eukaryota</taxon>
        <taxon>Viridiplantae</taxon>
        <taxon>Streptophyta</taxon>
        <taxon>Embryophyta</taxon>
        <taxon>Tracheophyta</taxon>
        <taxon>Spermatophyta</taxon>
        <taxon>Magnoliopsida</taxon>
        <taxon>eudicotyledons</taxon>
        <taxon>Gunneridae</taxon>
        <taxon>Pentapetalae</taxon>
        <taxon>rosids</taxon>
        <taxon>fabids</taxon>
        <taxon>Fabales</taxon>
        <taxon>Fabaceae</taxon>
        <taxon>Papilionoideae</taxon>
        <taxon>50 kb inversion clade</taxon>
        <taxon>NPAAA clade</taxon>
        <taxon>indigoferoid/millettioid clade</taxon>
        <taxon>Phaseoleae</taxon>
        <taxon>Phaseolus</taxon>
    </lineage>
</organism>
<sequence>MVTILQHFFLEKCTSANQTSARKSTLQENVSFPVIPSSTGTHKLDFFLCPTSLLGFTCCSLPPLFAAELARQQKQLYGWVAIWSFDAVVVPWWVHSLGVLARIGGVGLKQGLVEAWCQEGILTPVDQEPRGCHIAQYRTG</sequence>
<reference evidence="1 2" key="1">
    <citation type="submission" date="2024-01" db="EMBL/GenBank/DDBJ databases">
        <title>The genomes of 5 underutilized Papilionoideae crops provide insights into root nodulation and disease resistanc.</title>
        <authorList>
            <person name="Jiang F."/>
        </authorList>
    </citation>
    <scope>NUCLEOTIDE SEQUENCE [LARGE SCALE GENOMIC DNA]</scope>
    <source>
        <strain evidence="1">JINMINGXINNONG_FW02</strain>
        <tissue evidence="1">Leaves</tissue>
    </source>
</reference>
<protein>
    <submittedName>
        <fullName evidence="1">Uncharacterized protein</fullName>
    </submittedName>
</protein>